<dbReference type="AlphaFoldDB" id="A0A2H9M1Y4"/>
<protein>
    <submittedName>
        <fullName evidence="3">Uncharacterized protein</fullName>
    </submittedName>
</protein>
<feature type="compositionally biased region" description="Basic and acidic residues" evidence="1">
    <location>
        <begin position="297"/>
        <end position="316"/>
    </location>
</feature>
<evidence type="ECO:0000313" key="3">
    <source>
        <dbReference type="EMBL" id="PIV13541.1"/>
    </source>
</evidence>
<reference evidence="4" key="1">
    <citation type="submission" date="2017-09" db="EMBL/GenBank/DDBJ databases">
        <title>Depth-based differentiation of microbial function through sediment-hosted aquifers and enrichment of novel symbionts in the deep terrestrial subsurface.</title>
        <authorList>
            <person name="Probst A.J."/>
            <person name="Ladd B."/>
            <person name="Jarett J.K."/>
            <person name="Geller-Mcgrath D.E."/>
            <person name="Sieber C.M.K."/>
            <person name="Emerson J.B."/>
            <person name="Anantharaman K."/>
            <person name="Thomas B.C."/>
            <person name="Malmstrom R."/>
            <person name="Stieglmeier M."/>
            <person name="Klingl A."/>
            <person name="Woyke T."/>
            <person name="Ryan C.M."/>
            <person name="Banfield J.F."/>
        </authorList>
    </citation>
    <scope>NUCLEOTIDE SEQUENCE [LARGE SCALE GENOMIC DNA]</scope>
</reference>
<accession>A0A2H9M1Y4</accession>
<organism evidence="3 4">
    <name type="scientific">Huberarchaeum crystalense</name>
    <dbReference type="NCBI Taxonomy" id="2014257"/>
    <lineage>
        <taxon>Archaea</taxon>
        <taxon>Candidatus Huberarchaeota</taxon>
        <taxon>Candidatus Huberarchaeia</taxon>
        <taxon>Candidatus Huberarchaeales</taxon>
        <taxon>Candidatus Huberarchaeaceae</taxon>
        <taxon>Candidatus Huberarchaeum</taxon>
    </lineage>
</organism>
<feature type="compositionally biased region" description="Basic and acidic residues" evidence="1">
    <location>
        <begin position="323"/>
        <end position="336"/>
    </location>
</feature>
<dbReference type="EMBL" id="PEUT01000056">
    <property type="protein sequence ID" value="PIV13541.1"/>
    <property type="molecule type" value="Genomic_DNA"/>
</dbReference>
<sequence length="371" mass="42457">SGGSGGSGGGGAVSSGDKLNYNLTYLTDLCAGENITIKFPYSDFGVFLDGKRIGYTDRNGKITFITTEGKHLLVFIHIGNRQEYNISVKNCIKAFCGDKICSEGENETCPSDCVFDVVQSIAIVLSPQKVFKGREFTIIIIDDKNHVVEDATVIYGNQTKTTDKNGKATFTGFLGMRDITATKGNLTASSQITDIYSEPIDNIINKINNSLNCCFFSFGCGIVFIFCWYWWLLLSVIIIVLGVIYKFWLKQQDKYHIEQIFKEIKQEQKPKEKEDKRARARAKDKKAKAKKIKKEKIKQEQKPKKQEQKPKEQEQKKIKKEKIKQEQKPKEKEDKRARARAKKDKKRKNKTRAKKDKKRKNKILKQTNKNR</sequence>
<feature type="region of interest" description="Disordered" evidence="1">
    <location>
        <begin position="268"/>
        <end position="371"/>
    </location>
</feature>
<feature type="compositionally biased region" description="Basic and acidic residues" evidence="1">
    <location>
        <begin position="268"/>
        <end position="277"/>
    </location>
</feature>
<keyword evidence="2" id="KW-0472">Membrane</keyword>
<name>A0A2H9M1Y4_HUBC1</name>
<comment type="caution">
    <text evidence="3">The sequence shown here is derived from an EMBL/GenBank/DDBJ whole genome shotgun (WGS) entry which is preliminary data.</text>
</comment>
<feature type="transmembrane region" description="Helical" evidence="2">
    <location>
        <begin position="215"/>
        <end position="245"/>
    </location>
</feature>
<evidence type="ECO:0000256" key="1">
    <source>
        <dbReference type="SAM" id="MobiDB-lite"/>
    </source>
</evidence>
<feature type="compositionally biased region" description="Basic residues" evidence="1">
    <location>
        <begin position="278"/>
        <end position="296"/>
    </location>
</feature>
<keyword evidence="2" id="KW-1133">Transmembrane helix</keyword>
<feature type="compositionally biased region" description="Basic residues" evidence="1">
    <location>
        <begin position="337"/>
        <end position="371"/>
    </location>
</feature>
<dbReference type="Proteomes" id="UP000230713">
    <property type="component" value="Unassembled WGS sequence"/>
</dbReference>
<keyword evidence="2" id="KW-0812">Transmembrane</keyword>
<feature type="non-terminal residue" evidence="3">
    <location>
        <position position="1"/>
    </location>
</feature>
<evidence type="ECO:0000313" key="4">
    <source>
        <dbReference type="Proteomes" id="UP000230713"/>
    </source>
</evidence>
<evidence type="ECO:0000256" key="2">
    <source>
        <dbReference type="SAM" id="Phobius"/>
    </source>
</evidence>
<gene>
    <name evidence="3" type="ORF">COS45_02490</name>
</gene>
<proteinExistence type="predicted"/>